<evidence type="ECO:0000256" key="3">
    <source>
        <dbReference type="ARBA" id="ARBA00004373"/>
    </source>
</evidence>
<keyword evidence="10 12" id="KW-0472">Membrane</keyword>
<proteinExistence type="predicted"/>
<name>A0AAV2IN40_LYMST</name>
<keyword evidence="6 12" id="KW-0812">Transmembrane</keyword>
<feature type="signal peptide" evidence="13">
    <location>
        <begin position="1"/>
        <end position="17"/>
    </location>
</feature>
<keyword evidence="4" id="KW-1003">Cell membrane</keyword>
<evidence type="ECO:0000259" key="15">
    <source>
        <dbReference type="Pfam" id="PF25294"/>
    </source>
</evidence>
<evidence type="ECO:0000256" key="13">
    <source>
        <dbReference type="SAM" id="SignalP"/>
    </source>
</evidence>
<comment type="caution">
    <text evidence="16">The sequence shown here is derived from an EMBL/GenBank/DDBJ whole genome shotgun (WGS) entry which is preliminary data.</text>
</comment>
<evidence type="ECO:0000256" key="10">
    <source>
        <dbReference type="ARBA" id="ARBA00023136"/>
    </source>
</evidence>
<dbReference type="GO" id="GO:0030177">
    <property type="term" value="P:positive regulation of Wnt signaling pathway"/>
    <property type="evidence" value="ECO:0007669"/>
    <property type="project" value="TreeGrafter"/>
</dbReference>
<keyword evidence="8" id="KW-0256">Endoplasmic reticulum</keyword>
<evidence type="ECO:0000256" key="1">
    <source>
        <dbReference type="ARBA" id="ARBA00004115"/>
    </source>
</evidence>
<evidence type="ECO:0000256" key="6">
    <source>
        <dbReference type="ARBA" id="ARBA00022692"/>
    </source>
</evidence>
<keyword evidence="11" id="KW-0675">Receptor</keyword>
<dbReference type="GO" id="GO:0009897">
    <property type="term" value="C:external side of plasma membrane"/>
    <property type="evidence" value="ECO:0007669"/>
    <property type="project" value="TreeGrafter"/>
</dbReference>
<accession>A0AAV2IN40</accession>
<dbReference type="GO" id="GO:0038023">
    <property type="term" value="F:signaling receptor activity"/>
    <property type="evidence" value="ECO:0007669"/>
    <property type="project" value="InterPro"/>
</dbReference>
<dbReference type="GO" id="GO:0005789">
    <property type="term" value="C:endoplasmic reticulum membrane"/>
    <property type="evidence" value="ECO:0007669"/>
    <property type="project" value="UniProtKB-SubCell"/>
</dbReference>
<evidence type="ECO:0000256" key="8">
    <source>
        <dbReference type="ARBA" id="ARBA00022824"/>
    </source>
</evidence>
<dbReference type="Proteomes" id="UP001497497">
    <property type="component" value="Unassembled WGS sequence"/>
</dbReference>
<evidence type="ECO:0000256" key="9">
    <source>
        <dbReference type="ARBA" id="ARBA00022989"/>
    </source>
</evidence>
<evidence type="ECO:0000256" key="2">
    <source>
        <dbReference type="ARBA" id="ARBA00004251"/>
    </source>
</evidence>
<feature type="chain" id="PRO_5043976864" description="Renin receptor" evidence="13">
    <location>
        <begin position="18"/>
        <end position="355"/>
    </location>
</feature>
<evidence type="ECO:0000256" key="12">
    <source>
        <dbReference type="SAM" id="Phobius"/>
    </source>
</evidence>
<keyword evidence="9 12" id="KW-1133">Transmembrane helix</keyword>
<dbReference type="Pfam" id="PF07850">
    <property type="entry name" value="Renin_r"/>
    <property type="match status" value="1"/>
</dbReference>
<keyword evidence="5" id="KW-0165">Cleavage on pair of basic residues</keyword>
<dbReference type="PANTHER" id="PTHR13351">
    <property type="entry name" value="RENIN RECEPTOR"/>
    <property type="match status" value="1"/>
</dbReference>
<dbReference type="InterPro" id="IPR057318">
    <property type="entry name" value="RENR_N"/>
</dbReference>
<keyword evidence="7 13" id="KW-0732">Signal</keyword>
<evidence type="ECO:0000313" key="17">
    <source>
        <dbReference type="Proteomes" id="UP001497497"/>
    </source>
</evidence>
<evidence type="ECO:0000256" key="11">
    <source>
        <dbReference type="ARBA" id="ARBA00023170"/>
    </source>
</evidence>
<dbReference type="EMBL" id="CAXITT010000913">
    <property type="protein sequence ID" value="CAL1547184.1"/>
    <property type="molecule type" value="Genomic_DNA"/>
</dbReference>
<feature type="domain" description="Renin receptor-like C-terminal transmembrane spanning segment" evidence="14">
    <location>
        <begin position="276"/>
        <end position="346"/>
    </location>
</feature>
<feature type="domain" description="Renin receptor N-terminal" evidence="15">
    <location>
        <begin position="17"/>
        <end position="268"/>
    </location>
</feature>
<feature type="transmembrane region" description="Helical" evidence="12">
    <location>
        <begin position="312"/>
        <end position="332"/>
    </location>
</feature>
<evidence type="ECO:0000259" key="14">
    <source>
        <dbReference type="Pfam" id="PF07850"/>
    </source>
</evidence>
<comment type="subcellular location">
    <subcellularLocation>
        <location evidence="2">Cell membrane</location>
        <topology evidence="2">Single-pass type I membrane protein</topology>
    </subcellularLocation>
    <subcellularLocation>
        <location evidence="1">Endoplasmic reticulum membrane</location>
        <topology evidence="1">Single-pass type I membrane protein</topology>
    </subcellularLocation>
    <subcellularLocation>
        <location evidence="3">Vesicle</location>
    </subcellularLocation>
</comment>
<evidence type="ECO:0000256" key="5">
    <source>
        <dbReference type="ARBA" id="ARBA00022685"/>
    </source>
</evidence>
<sequence>MKGFLVLLGLLVVQCTGQHLHVKHAPSYIVFQQQSSDTPVKSGDLHKVLAGPLGLEKSNPIIQSKSLLKKPKANVLITIATHKDQQLNFDALKIIPVDWTDSNVDVEHMMNNVESKFVAPVTLDIVSTPAYFNVKTATSMFQDLPSSLSSARERLIENNSFMVRIGKKLHTSPLNSSRSCDGDLLAEMKILDEVIAVLKKNSASLDTKAPDLLSFTLSGLKCVVDKYGVNSIEAREAKDIVIKHLNTVTEDLKAIYHDNVMVVLLTVPNVEGVQVRKTRSLMQAAEPSNQVDYSKLNLEIDWDQDFPAAFNIVLWIMIILAITVFFVAYGIWNMNPNLESILYRVPQDELAKKIN</sequence>
<evidence type="ECO:0000313" key="16">
    <source>
        <dbReference type="EMBL" id="CAL1547184.1"/>
    </source>
</evidence>
<dbReference type="InterPro" id="IPR012493">
    <property type="entry name" value="Renin_rcpt"/>
</dbReference>
<gene>
    <name evidence="16" type="ORF">GSLYS_00020509001</name>
</gene>
<evidence type="ECO:0008006" key="18">
    <source>
        <dbReference type="Google" id="ProtNLM"/>
    </source>
</evidence>
<dbReference type="GO" id="GO:0031982">
    <property type="term" value="C:vesicle"/>
    <property type="evidence" value="ECO:0007669"/>
    <property type="project" value="UniProtKB-SubCell"/>
</dbReference>
<evidence type="ECO:0000256" key="7">
    <source>
        <dbReference type="ARBA" id="ARBA00022729"/>
    </source>
</evidence>
<keyword evidence="17" id="KW-1185">Reference proteome</keyword>
<organism evidence="16 17">
    <name type="scientific">Lymnaea stagnalis</name>
    <name type="common">Great pond snail</name>
    <name type="synonym">Helix stagnalis</name>
    <dbReference type="NCBI Taxonomy" id="6523"/>
    <lineage>
        <taxon>Eukaryota</taxon>
        <taxon>Metazoa</taxon>
        <taxon>Spiralia</taxon>
        <taxon>Lophotrochozoa</taxon>
        <taxon>Mollusca</taxon>
        <taxon>Gastropoda</taxon>
        <taxon>Heterobranchia</taxon>
        <taxon>Euthyneura</taxon>
        <taxon>Panpulmonata</taxon>
        <taxon>Hygrophila</taxon>
        <taxon>Lymnaeoidea</taxon>
        <taxon>Lymnaeidae</taxon>
        <taxon>Lymnaea</taxon>
    </lineage>
</organism>
<dbReference type="AlphaFoldDB" id="A0AAV2IN40"/>
<evidence type="ECO:0000256" key="4">
    <source>
        <dbReference type="ARBA" id="ARBA00022475"/>
    </source>
</evidence>
<dbReference type="PANTHER" id="PTHR13351:SF1">
    <property type="entry name" value="RENIN RECEPTOR"/>
    <property type="match status" value="1"/>
</dbReference>
<reference evidence="16 17" key="1">
    <citation type="submission" date="2024-04" db="EMBL/GenBank/DDBJ databases">
        <authorList>
            <consortium name="Genoscope - CEA"/>
            <person name="William W."/>
        </authorList>
    </citation>
    <scope>NUCLEOTIDE SEQUENCE [LARGE SCALE GENOMIC DNA]</scope>
</reference>
<dbReference type="Pfam" id="PF25294">
    <property type="entry name" value="RENR_N"/>
    <property type="match status" value="1"/>
</dbReference>
<dbReference type="GO" id="GO:0098588">
    <property type="term" value="C:bounding membrane of organelle"/>
    <property type="evidence" value="ECO:0007669"/>
    <property type="project" value="UniProtKB-ARBA"/>
</dbReference>
<protein>
    <recommendedName>
        <fullName evidence="18">Renin receptor</fullName>
    </recommendedName>
</protein>
<dbReference type="InterPro" id="IPR056780">
    <property type="entry name" value="Renin_r_C"/>
</dbReference>